<dbReference type="EMBL" id="BPQG01000053">
    <property type="protein sequence ID" value="GJD45706.1"/>
    <property type="molecule type" value="Genomic_DNA"/>
</dbReference>
<sequence>MAKPRLEPTPEFYQFGLGFHQDLDVRGKTEDEIWAIVLDPFTGQDRIRLREFLDRITRDDVSDAELLRLWNATPTDDWFSDGGLRIILKQARNRLLQPRSRPSWRGHDRSGRRRG</sequence>
<proteinExistence type="predicted"/>
<keyword evidence="2" id="KW-1185">Reference proteome</keyword>
<evidence type="ECO:0000313" key="1">
    <source>
        <dbReference type="EMBL" id="GJD45706.1"/>
    </source>
</evidence>
<organism evidence="1 2">
    <name type="scientific">Methylobacterium cerastii</name>
    <dbReference type="NCBI Taxonomy" id="932741"/>
    <lineage>
        <taxon>Bacteria</taxon>
        <taxon>Pseudomonadati</taxon>
        <taxon>Pseudomonadota</taxon>
        <taxon>Alphaproteobacteria</taxon>
        <taxon>Hyphomicrobiales</taxon>
        <taxon>Methylobacteriaceae</taxon>
        <taxon>Methylobacterium</taxon>
    </lineage>
</organism>
<dbReference type="Proteomes" id="UP001055117">
    <property type="component" value="Unassembled WGS sequence"/>
</dbReference>
<gene>
    <name evidence="1" type="ORF">AFCDBAGC_3583</name>
</gene>
<protein>
    <recommendedName>
        <fullName evidence="3">CdiI immunity protein domain-containing protein</fullName>
    </recommendedName>
</protein>
<dbReference type="RefSeq" id="WP_238272642.1">
    <property type="nucleotide sequence ID" value="NZ_BPQG01000053.1"/>
</dbReference>
<evidence type="ECO:0000313" key="2">
    <source>
        <dbReference type="Proteomes" id="UP001055117"/>
    </source>
</evidence>
<evidence type="ECO:0008006" key="3">
    <source>
        <dbReference type="Google" id="ProtNLM"/>
    </source>
</evidence>
<reference evidence="1 2" key="1">
    <citation type="journal article" date="2021" name="Front. Microbiol.">
        <title>Comprehensive Comparative Genomics and Phenotyping of Methylobacterium Species.</title>
        <authorList>
            <person name="Alessa O."/>
            <person name="Ogura Y."/>
            <person name="Fujitani Y."/>
            <person name="Takami H."/>
            <person name="Hayashi T."/>
            <person name="Sahin N."/>
            <person name="Tani A."/>
        </authorList>
    </citation>
    <scope>NUCLEOTIDE SEQUENCE [LARGE SCALE GENOMIC DNA]</scope>
    <source>
        <strain evidence="1 2">DSM 23679</strain>
    </source>
</reference>
<name>A0ABQ4QKC3_9HYPH</name>
<accession>A0ABQ4QKC3</accession>
<comment type="caution">
    <text evidence="1">The sequence shown here is derived from an EMBL/GenBank/DDBJ whole genome shotgun (WGS) entry which is preliminary data.</text>
</comment>